<organism evidence="7 8">
    <name type="scientific">Brevibacterium luteolum</name>
    <dbReference type="NCBI Taxonomy" id="199591"/>
    <lineage>
        <taxon>Bacteria</taxon>
        <taxon>Bacillati</taxon>
        <taxon>Actinomycetota</taxon>
        <taxon>Actinomycetes</taxon>
        <taxon>Micrococcales</taxon>
        <taxon>Brevibacteriaceae</taxon>
        <taxon>Brevibacterium</taxon>
    </lineage>
</organism>
<keyword evidence="3" id="KW-0238">DNA-binding</keyword>
<dbReference type="SUPFAM" id="SSF55174">
    <property type="entry name" value="Alpha-L RNA-binding motif"/>
    <property type="match status" value="1"/>
</dbReference>
<evidence type="ECO:0000256" key="4">
    <source>
        <dbReference type="PROSITE-ProRule" id="PRU00182"/>
    </source>
</evidence>
<dbReference type="AlphaFoldDB" id="A0A2N6PFY0"/>
<evidence type="ECO:0000256" key="2">
    <source>
        <dbReference type="ARBA" id="ARBA00022884"/>
    </source>
</evidence>
<dbReference type="InterPro" id="IPR002942">
    <property type="entry name" value="S4_RNA-bd"/>
</dbReference>
<dbReference type="Pfam" id="PF01479">
    <property type="entry name" value="S4"/>
    <property type="match status" value="1"/>
</dbReference>
<dbReference type="Proteomes" id="UP000235703">
    <property type="component" value="Unassembled WGS sequence"/>
</dbReference>
<accession>A0A2N6PFY0</accession>
<evidence type="ECO:0000256" key="3">
    <source>
        <dbReference type="ARBA" id="ARBA00023125"/>
    </source>
</evidence>
<dbReference type="EMBL" id="PNFZ01000006">
    <property type="protein sequence ID" value="PMB97597.1"/>
    <property type="molecule type" value="Genomic_DNA"/>
</dbReference>
<comment type="similarity">
    <text evidence="1">Belongs to the HSP15 family.</text>
</comment>
<dbReference type="GO" id="GO:0003727">
    <property type="term" value="F:single-stranded RNA binding"/>
    <property type="evidence" value="ECO:0007669"/>
    <property type="project" value="InterPro"/>
</dbReference>
<feature type="domain" description="RNA-binding S4" evidence="6">
    <location>
        <begin position="11"/>
        <end position="68"/>
    </location>
</feature>
<name>A0A2N6PFY0_9MICO</name>
<dbReference type="InterPro" id="IPR025708">
    <property type="entry name" value="HSP15"/>
</dbReference>
<evidence type="ECO:0000256" key="5">
    <source>
        <dbReference type="SAM" id="MobiDB-lite"/>
    </source>
</evidence>
<proteinExistence type="inferred from homology"/>
<evidence type="ECO:0000259" key="6">
    <source>
        <dbReference type="SMART" id="SM00363"/>
    </source>
</evidence>
<dbReference type="GO" id="GO:0034605">
    <property type="term" value="P:cellular response to heat"/>
    <property type="evidence" value="ECO:0007669"/>
    <property type="project" value="InterPro"/>
</dbReference>
<reference evidence="7 8" key="1">
    <citation type="submission" date="2017-09" db="EMBL/GenBank/DDBJ databases">
        <title>Bacterial strain isolated from the female urinary microbiota.</title>
        <authorList>
            <person name="Thomas-White K."/>
            <person name="Kumar N."/>
            <person name="Forster S."/>
            <person name="Putonti C."/>
            <person name="Lawley T."/>
            <person name="Wolfe A.J."/>
        </authorList>
    </citation>
    <scope>NUCLEOTIDE SEQUENCE [LARGE SCALE GENOMIC DNA]</scope>
    <source>
        <strain evidence="7 8">UMB0680</strain>
    </source>
</reference>
<dbReference type="GO" id="GO:0003677">
    <property type="term" value="F:DNA binding"/>
    <property type="evidence" value="ECO:0007669"/>
    <property type="project" value="UniProtKB-KW"/>
</dbReference>
<dbReference type="CDD" id="cd00165">
    <property type="entry name" value="S4"/>
    <property type="match status" value="1"/>
</dbReference>
<dbReference type="OrthoDB" id="9797176at2"/>
<sequence length="131" mass="14900">MSPDFSPERSQRVDLWLWTARIFKTRSAATTACRGGHVHVDGQRVKAAQKVRIGDTIRVRKAGFEQILVVRGFTDRRGPATLAQQLYDDRTPAPEPALRGFTPRRDKGLGRPTKKDRRELDRLRGYRSSGQ</sequence>
<dbReference type="GO" id="GO:0043023">
    <property type="term" value="F:ribosomal large subunit binding"/>
    <property type="evidence" value="ECO:0007669"/>
    <property type="project" value="InterPro"/>
</dbReference>
<dbReference type="PIRSF" id="PIRSF016821">
    <property type="entry name" value="HSP15"/>
    <property type="match status" value="1"/>
</dbReference>
<protein>
    <submittedName>
        <fullName evidence="7">RNA-binding protein</fullName>
    </submittedName>
</protein>
<gene>
    <name evidence="7" type="ORF">CJ198_10720</name>
</gene>
<comment type="caution">
    <text evidence="7">The sequence shown here is derived from an EMBL/GenBank/DDBJ whole genome shotgun (WGS) entry which is preliminary data.</text>
</comment>
<dbReference type="InterPro" id="IPR036986">
    <property type="entry name" value="S4_RNA-bd_sf"/>
</dbReference>
<dbReference type="RefSeq" id="WP_102162679.1">
    <property type="nucleotide sequence ID" value="NZ_PNFZ01000006.1"/>
</dbReference>
<feature type="region of interest" description="Disordered" evidence="5">
    <location>
        <begin position="84"/>
        <end position="131"/>
    </location>
</feature>
<keyword evidence="8" id="KW-1185">Reference proteome</keyword>
<keyword evidence="2 4" id="KW-0694">RNA-binding</keyword>
<evidence type="ECO:0000256" key="1">
    <source>
        <dbReference type="ARBA" id="ARBA00008396"/>
    </source>
</evidence>
<dbReference type="PROSITE" id="PS50889">
    <property type="entry name" value="S4"/>
    <property type="match status" value="1"/>
</dbReference>
<evidence type="ECO:0000313" key="7">
    <source>
        <dbReference type="EMBL" id="PMB97597.1"/>
    </source>
</evidence>
<dbReference type="Gene3D" id="3.10.290.10">
    <property type="entry name" value="RNA-binding S4 domain"/>
    <property type="match status" value="1"/>
</dbReference>
<evidence type="ECO:0000313" key="8">
    <source>
        <dbReference type="Proteomes" id="UP000235703"/>
    </source>
</evidence>
<dbReference type="SMART" id="SM00363">
    <property type="entry name" value="S4"/>
    <property type="match status" value="1"/>
</dbReference>